<dbReference type="Pfam" id="PF00293">
    <property type="entry name" value="NUDIX"/>
    <property type="match status" value="1"/>
</dbReference>
<dbReference type="PROSITE" id="PS51462">
    <property type="entry name" value="NUDIX"/>
    <property type="match status" value="1"/>
</dbReference>
<dbReference type="NCBIfam" id="TIGR00052">
    <property type="entry name" value="nudix-type nucleoside diphosphatase, YffH/AdpP family"/>
    <property type="match status" value="1"/>
</dbReference>
<dbReference type="InterPro" id="IPR004385">
    <property type="entry name" value="NDP_pyrophosphatase"/>
</dbReference>
<keyword evidence="7" id="KW-1185">Reference proteome</keyword>
<dbReference type="PANTHER" id="PTHR11839:SF18">
    <property type="entry name" value="NUDIX HYDROLASE DOMAIN-CONTAINING PROTEIN"/>
    <property type="match status" value="1"/>
</dbReference>
<dbReference type="Proteomes" id="UP001603418">
    <property type="component" value="Unassembled WGS sequence"/>
</dbReference>
<evidence type="ECO:0000256" key="2">
    <source>
        <dbReference type="ARBA" id="ARBA00011738"/>
    </source>
</evidence>
<evidence type="ECO:0000313" key="6">
    <source>
        <dbReference type="EMBL" id="MFF9883421.1"/>
    </source>
</evidence>
<evidence type="ECO:0000256" key="4">
    <source>
        <dbReference type="SAM" id="MobiDB-lite"/>
    </source>
</evidence>
<evidence type="ECO:0000256" key="3">
    <source>
        <dbReference type="ARBA" id="ARBA00022801"/>
    </source>
</evidence>
<gene>
    <name evidence="6" type="ORF">ACF1HC_17740</name>
</gene>
<sequence>MSPRPGVDTPDHRGRIGLDQAGRDLRRNPDVVVRDVELTSQGWHVLRRTTFDYRRRDGRWERQARETYDRGNGAVVLPYDTARERVLLTRQFRYPAYVNDHPDGMLIEAAAGLLDADDPPAAIRREAAEELGVTLGRLTHVLDAYMSPGSVTERLHFFAAPYSPGDRTGTGGGIEEEGEDIEVLELPFAEALAMTRDGRITDGKTIMLLQWAALDGPFAPAAPQARQAPPAAGHAGHAGHAGGQPYPQAGGRRYPPPVP</sequence>
<name>A0ABW6YYB5_9ACTN</name>
<dbReference type="EMBL" id="JBICBM010000007">
    <property type="protein sequence ID" value="MFF9883421.1"/>
    <property type="molecule type" value="Genomic_DNA"/>
</dbReference>
<keyword evidence="3" id="KW-0378">Hydrolase</keyword>
<accession>A0ABW6YYB5</accession>
<protein>
    <submittedName>
        <fullName evidence="6">NUDIX domain-containing protein</fullName>
    </submittedName>
</protein>
<dbReference type="InterPro" id="IPR000086">
    <property type="entry name" value="NUDIX_hydrolase_dom"/>
</dbReference>
<dbReference type="RefSeq" id="WP_078637387.1">
    <property type="nucleotide sequence ID" value="NZ_JBFACJ010000014.1"/>
</dbReference>
<dbReference type="PANTHER" id="PTHR11839">
    <property type="entry name" value="UDP/ADP-SUGAR PYROPHOSPHATASE"/>
    <property type="match status" value="1"/>
</dbReference>
<comment type="caution">
    <text evidence="6">The sequence shown here is derived from an EMBL/GenBank/DDBJ whole genome shotgun (WGS) entry which is preliminary data.</text>
</comment>
<dbReference type="InterPro" id="IPR015797">
    <property type="entry name" value="NUDIX_hydrolase-like_dom_sf"/>
</dbReference>
<evidence type="ECO:0000313" key="7">
    <source>
        <dbReference type="Proteomes" id="UP001603418"/>
    </source>
</evidence>
<dbReference type="SUPFAM" id="SSF55811">
    <property type="entry name" value="Nudix"/>
    <property type="match status" value="1"/>
</dbReference>
<feature type="region of interest" description="Disordered" evidence="4">
    <location>
        <begin position="1"/>
        <end position="21"/>
    </location>
</feature>
<proteinExistence type="predicted"/>
<feature type="domain" description="Nudix hydrolase" evidence="5">
    <location>
        <begin position="69"/>
        <end position="208"/>
    </location>
</feature>
<comment type="subunit">
    <text evidence="2">Homodimer.</text>
</comment>
<comment type="cofactor">
    <cofactor evidence="1">
        <name>Mg(2+)</name>
        <dbReference type="ChEBI" id="CHEBI:18420"/>
    </cofactor>
</comment>
<organism evidence="6 7">
    <name type="scientific">Streptomyces eurythermus</name>
    <dbReference type="NCBI Taxonomy" id="42237"/>
    <lineage>
        <taxon>Bacteria</taxon>
        <taxon>Bacillati</taxon>
        <taxon>Actinomycetota</taxon>
        <taxon>Actinomycetes</taxon>
        <taxon>Kitasatosporales</taxon>
        <taxon>Streptomycetaceae</taxon>
        <taxon>Streptomyces</taxon>
    </lineage>
</organism>
<feature type="compositionally biased region" description="Basic and acidic residues" evidence="4">
    <location>
        <begin position="9"/>
        <end position="21"/>
    </location>
</feature>
<reference evidence="6 7" key="1">
    <citation type="submission" date="2024-10" db="EMBL/GenBank/DDBJ databases">
        <title>The Natural Products Discovery Center: Release of the First 8490 Sequenced Strains for Exploring Actinobacteria Biosynthetic Diversity.</title>
        <authorList>
            <person name="Kalkreuter E."/>
            <person name="Kautsar S.A."/>
            <person name="Yang D."/>
            <person name="Bader C.D."/>
            <person name="Teijaro C.N."/>
            <person name="Fluegel L."/>
            <person name="Davis C.M."/>
            <person name="Simpson J.R."/>
            <person name="Lauterbach L."/>
            <person name="Steele A.D."/>
            <person name="Gui C."/>
            <person name="Meng S."/>
            <person name="Li G."/>
            <person name="Viehrig K."/>
            <person name="Ye F."/>
            <person name="Su P."/>
            <person name="Kiefer A.F."/>
            <person name="Nichols A."/>
            <person name="Cepeda A.J."/>
            <person name="Yan W."/>
            <person name="Fan B."/>
            <person name="Jiang Y."/>
            <person name="Adhikari A."/>
            <person name="Zheng C.-J."/>
            <person name="Schuster L."/>
            <person name="Cowan T.M."/>
            <person name="Smanski M.J."/>
            <person name="Chevrette M.G."/>
            <person name="De Carvalho L.P.S."/>
            <person name="Shen B."/>
        </authorList>
    </citation>
    <scope>NUCLEOTIDE SEQUENCE [LARGE SCALE GENOMIC DNA]</scope>
    <source>
        <strain evidence="6 7">NPDC013366</strain>
    </source>
</reference>
<evidence type="ECO:0000259" key="5">
    <source>
        <dbReference type="PROSITE" id="PS51462"/>
    </source>
</evidence>
<evidence type="ECO:0000256" key="1">
    <source>
        <dbReference type="ARBA" id="ARBA00001946"/>
    </source>
</evidence>
<dbReference type="CDD" id="cd24157">
    <property type="entry name" value="NUDIX_GDPMK"/>
    <property type="match status" value="1"/>
</dbReference>
<feature type="region of interest" description="Disordered" evidence="4">
    <location>
        <begin position="220"/>
        <end position="259"/>
    </location>
</feature>
<feature type="compositionally biased region" description="Low complexity" evidence="4">
    <location>
        <begin position="220"/>
        <end position="235"/>
    </location>
</feature>
<dbReference type="Gene3D" id="3.90.79.10">
    <property type="entry name" value="Nucleoside Triphosphate Pyrophosphohydrolase"/>
    <property type="match status" value="1"/>
</dbReference>